<sequence length="91" mass="9424">MSITSQTPGLVAAARETLRNIPNDPQDTALRALLIAYCNEVDAGAPLKDYGSKILSALSALEATPRARAAARTGNPAHDDIEAFFGAAAGE</sequence>
<evidence type="ECO:0000313" key="2">
    <source>
        <dbReference type="Proteomes" id="UP001500621"/>
    </source>
</evidence>
<accession>A0ABP8WZU0</accession>
<reference evidence="2" key="1">
    <citation type="journal article" date="2019" name="Int. J. Syst. Evol. Microbiol.">
        <title>The Global Catalogue of Microorganisms (GCM) 10K type strain sequencing project: providing services to taxonomists for standard genome sequencing and annotation.</title>
        <authorList>
            <consortium name="The Broad Institute Genomics Platform"/>
            <consortium name="The Broad Institute Genome Sequencing Center for Infectious Disease"/>
            <person name="Wu L."/>
            <person name="Ma J."/>
        </authorList>
    </citation>
    <scope>NUCLEOTIDE SEQUENCE [LARGE SCALE GENOMIC DNA]</scope>
    <source>
        <strain evidence="2">JCM 18127</strain>
    </source>
</reference>
<name>A0ABP8WZU0_9ACTN</name>
<dbReference type="Proteomes" id="UP001500621">
    <property type="component" value="Unassembled WGS sequence"/>
</dbReference>
<evidence type="ECO:0000313" key="1">
    <source>
        <dbReference type="EMBL" id="GAA4698334.1"/>
    </source>
</evidence>
<keyword evidence="2" id="KW-1185">Reference proteome</keyword>
<dbReference type="EMBL" id="BAABIM010000005">
    <property type="protein sequence ID" value="GAA4698334.1"/>
    <property type="molecule type" value="Genomic_DNA"/>
</dbReference>
<protein>
    <submittedName>
        <fullName evidence="1">Uncharacterized protein</fullName>
    </submittedName>
</protein>
<comment type="caution">
    <text evidence="1">The sequence shown here is derived from an EMBL/GenBank/DDBJ whole genome shotgun (WGS) entry which is preliminary data.</text>
</comment>
<proteinExistence type="predicted"/>
<organism evidence="1 2">
    <name type="scientific">Nocardioides nanhaiensis</name>
    <dbReference type="NCBI Taxonomy" id="1476871"/>
    <lineage>
        <taxon>Bacteria</taxon>
        <taxon>Bacillati</taxon>
        <taxon>Actinomycetota</taxon>
        <taxon>Actinomycetes</taxon>
        <taxon>Propionibacteriales</taxon>
        <taxon>Nocardioidaceae</taxon>
        <taxon>Nocardioides</taxon>
    </lineage>
</organism>
<gene>
    <name evidence="1" type="ORF">GCM10023226_41120</name>
</gene>